<evidence type="ECO:0000313" key="2">
    <source>
        <dbReference type="Proteomes" id="UP001231649"/>
    </source>
</evidence>
<evidence type="ECO:0000313" key="1">
    <source>
        <dbReference type="EMBL" id="KAJ8728142.1"/>
    </source>
</evidence>
<dbReference type="Proteomes" id="UP001231649">
    <property type="component" value="Chromosome 9"/>
</dbReference>
<sequence length="222" mass="23899">MSIGSVYETAYLGDFNQVKVKVEEDNALIHTPDSNRRLLIHWAALSGNENLVSYLLDLGSPVDPMDDTNSTPLMLASAAGRVDVVKLLIYKGADINKKTMIRKQSPLHYACSKGHLELAKLLIDFGADVNAADVTGATPLQRAAAQGRSAIVALLLKSPEIKIDICDVTGSTALHLACDEDREAVARLLVDAGASLKLANKNNMTALDLSSTKLRKILCDMQ</sequence>
<name>A0ACC2QXM5_9NEOP</name>
<comment type="caution">
    <text evidence="1">The sequence shown here is derived from an EMBL/GenBank/DDBJ whole genome shotgun (WGS) entry which is preliminary data.</text>
</comment>
<organism evidence="1 2">
    <name type="scientific">Mythimna loreyi</name>
    <dbReference type="NCBI Taxonomy" id="667449"/>
    <lineage>
        <taxon>Eukaryota</taxon>
        <taxon>Metazoa</taxon>
        <taxon>Ecdysozoa</taxon>
        <taxon>Arthropoda</taxon>
        <taxon>Hexapoda</taxon>
        <taxon>Insecta</taxon>
        <taxon>Pterygota</taxon>
        <taxon>Neoptera</taxon>
        <taxon>Endopterygota</taxon>
        <taxon>Lepidoptera</taxon>
        <taxon>Glossata</taxon>
        <taxon>Ditrysia</taxon>
        <taxon>Noctuoidea</taxon>
        <taxon>Noctuidae</taxon>
        <taxon>Noctuinae</taxon>
        <taxon>Hadenini</taxon>
        <taxon>Mythimna</taxon>
    </lineage>
</organism>
<proteinExistence type="predicted"/>
<accession>A0ACC2QXM5</accession>
<gene>
    <name evidence="1" type="ORF">PYW08_016527</name>
</gene>
<reference evidence="1" key="1">
    <citation type="submission" date="2023-03" db="EMBL/GenBank/DDBJ databases">
        <title>Chromosome-level genomes of two armyworms, Mythimna separata and Mythimna loreyi, provide insights into the biosynthesis and reception of sex pheromones.</title>
        <authorList>
            <person name="Zhao H."/>
        </authorList>
    </citation>
    <scope>NUCLEOTIDE SEQUENCE</scope>
    <source>
        <strain evidence="1">BeijingLab</strain>
    </source>
</reference>
<dbReference type="EMBL" id="CM056785">
    <property type="protein sequence ID" value="KAJ8728142.1"/>
    <property type="molecule type" value="Genomic_DNA"/>
</dbReference>
<keyword evidence="2" id="KW-1185">Reference proteome</keyword>
<protein>
    <submittedName>
        <fullName evidence="1">Uncharacterized protein</fullName>
    </submittedName>
</protein>